<dbReference type="InterPro" id="IPR057023">
    <property type="entry name" value="PTP-SAK"/>
</dbReference>
<evidence type="ECO:0000256" key="1">
    <source>
        <dbReference type="ARBA" id="ARBA00022801"/>
    </source>
</evidence>
<gene>
    <name evidence="3" type="primary">Contig14309.g15245</name>
    <name evidence="3" type="ORF">STYLEM_6505</name>
</gene>
<dbReference type="Proteomes" id="UP000039865">
    <property type="component" value="Unassembled WGS sequence"/>
</dbReference>
<dbReference type="EMBL" id="CCKQ01006246">
    <property type="protein sequence ID" value="CDW77542.1"/>
    <property type="molecule type" value="Genomic_DNA"/>
</dbReference>
<reference evidence="3 4" key="1">
    <citation type="submission" date="2014-06" db="EMBL/GenBank/DDBJ databases">
        <authorList>
            <person name="Swart Estienne"/>
        </authorList>
    </citation>
    <scope>NUCLEOTIDE SEQUENCE [LARGE SCALE GENOMIC DNA]</scope>
    <source>
        <strain evidence="3 4">130c</strain>
    </source>
</reference>
<dbReference type="InterPro" id="IPR050561">
    <property type="entry name" value="PTP"/>
</dbReference>
<dbReference type="InterPro" id="IPR000387">
    <property type="entry name" value="Tyr_Pase_dom"/>
</dbReference>
<dbReference type="AlphaFoldDB" id="A0A078A7K7"/>
<dbReference type="PROSITE" id="PS50056">
    <property type="entry name" value="TYR_PHOSPHATASE_2"/>
    <property type="match status" value="1"/>
</dbReference>
<protein>
    <submittedName>
        <fullName evidence="3">Dual specificity protein phosphatase</fullName>
    </submittedName>
</protein>
<dbReference type="OrthoDB" id="266663at2759"/>
<dbReference type="InterPro" id="IPR029021">
    <property type="entry name" value="Prot-tyrosine_phosphatase-like"/>
</dbReference>
<dbReference type="GO" id="GO:0016791">
    <property type="term" value="F:phosphatase activity"/>
    <property type="evidence" value="ECO:0007669"/>
    <property type="project" value="UniProtKB-ARBA"/>
</dbReference>
<evidence type="ECO:0000313" key="4">
    <source>
        <dbReference type="Proteomes" id="UP000039865"/>
    </source>
</evidence>
<feature type="domain" description="Tyrosine specific protein phosphatases" evidence="2">
    <location>
        <begin position="204"/>
        <end position="264"/>
    </location>
</feature>
<accession>A0A078A7K7</accession>
<dbReference type="SUPFAM" id="SSF52799">
    <property type="entry name" value="(Phosphotyrosine protein) phosphatases II"/>
    <property type="match status" value="1"/>
</dbReference>
<name>A0A078A7K7_STYLE</name>
<dbReference type="InParanoid" id="A0A078A7K7"/>
<dbReference type="OMA" id="APWEEYA"/>
<dbReference type="PANTHER" id="PTHR23339">
    <property type="entry name" value="TYROSINE SPECIFIC PROTEIN PHOSPHATASE AND DUAL SPECIFICITY PROTEIN PHOSPHATASE"/>
    <property type="match status" value="1"/>
</dbReference>
<keyword evidence="4" id="KW-1185">Reference proteome</keyword>
<proteinExistence type="predicted"/>
<keyword evidence="1" id="KW-0378">Hydrolase</keyword>
<evidence type="ECO:0000259" key="2">
    <source>
        <dbReference type="PROSITE" id="PS50056"/>
    </source>
</evidence>
<evidence type="ECO:0000313" key="3">
    <source>
        <dbReference type="EMBL" id="CDW77542.1"/>
    </source>
</evidence>
<sequence length="288" mass="33289">MEKIQRKKSASISTNISQGMINLQIQSVRKNINPNFFKVNDERQQNGLLVFDKKRDFEAQQEEKLVEYSGIRTVTSEKPLKLAWIFDTTDIENLKFKSMILDQGMTEENKSHSLNFNLGKLALSQCPGKKIEKGRDGKRHDRDIFKDIEAYANQGINLIICLLSDSELRSLGLKVPDYELACDRSNVILFKYPIIEMAPPENLEQFHKEVVEVIVKHLLQNKGNVLIHCRGGVGRAGLLACCVLSYFCEFGNFKKIIEFMRKRRDKRCVESRKQEDFVKAYFNFINSQ</sequence>
<organism evidence="3 4">
    <name type="scientific">Stylonychia lemnae</name>
    <name type="common">Ciliate</name>
    <dbReference type="NCBI Taxonomy" id="5949"/>
    <lineage>
        <taxon>Eukaryota</taxon>
        <taxon>Sar</taxon>
        <taxon>Alveolata</taxon>
        <taxon>Ciliophora</taxon>
        <taxon>Intramacronucleata</taxon>
        <taxon>Spirotrichea</taxon>
        <taxon>Stichotrichia</taxon>
        <taxon>Sporadotrichida</taxon>
        <taxon>Oxytrichidae</taxon>
        <taxon>Stylonychinae</taxon>
        <taxon>Stylonychia</taxon>
    </lineage>
</organism>
<dbReference type="Pfam" id="PF22784">
    <property type="entry name" value="PTP-SAK"/>
    <property type="match status" value="1"/>
</dbReference>
<dbReference type="Gene3D" id="3.90.190.10">
    <property type="entry name" value="Protein tyrosine phosphatase superfamily"/>
    <property type="match status" value="1"/>
</dbReference>